<keyword evidence="13" id="KW-0290">Folate-binding</keyword>
<evidence type="ECO:0000256" key="15">
    <source>
        <dbReference type="ARBA" id="ARBA00023212"/>
    </source>
</evidence>
<keyword evidence="24" id="KW-1185">Reference proteome</keyword>
<evidence type="ECO:0000259" key="22">
    <source>
        <dbReference type="SMART" id="SM01222"/>
    </source>
</evidence>
<dbReference type="InterPro" id="IPR051623">
    <property type="entry name" value="FTCD"/>
</dbReference>
<evidence type="ECO:0000256" key="1">
    <source>
        <dbReference type="ARBA" id="ARBA00002680"/>
    </source>
</evidence>
<dbReference type="InterPro" id="IPR007044">
    <property type="entry name" value="Cyclodeamin/CycHdrlase"/>
</dbReference>
<dbReference type="PANTHER" id="PTHR12234">
    <property type="entry name" value="FORMIMINOTRANSFERASE-CYCLODEAMINASE"/>
    <property type="match status" value="1"/>
</dbReference>
<evidence type="ECO:0000256" key="2">
    <source>
        <dbReference type="ARBA" id="ARBA00004114"/>
    </source>
</evidence>
<dbReference type="InterPro" id="IPR036178">
    <property type="entry name" value="Formintransfe-cycloase-like_sf"/>
</dbReference>
<protein>
    <recommendedName>
        <fullName evidence="9">Formimidoyltransferase-cyclodeaminase</fullName>
        <ecNumber evidence="7">2.1.2.5</ecNumber>
        <ecNumber evidence="8">4.3.1.4</ecNumber>
    </recommendedName>
    <alternativeName>
        <fullName evidence="20">Formiminotransferase-cyclodeaminase</fullName>
    </alternativeName>
</protein>
<dbReference type="InterPro" id="IPR022384">
    <property type="entry name" value="FormiminoTrfase_cat_dom_sf"/>
</dbReference>
<dbReference type="PANTHER" id="PTHR12234:SF0">
    <property type="entry name" value="FORMIMIDOYLTRANSFERASE-CYCLODEAMINASE"/>
    <property type="match status" value="1"/>
</dbReference>
<keyword evidence="14" id="KW-0333">Golgi apparatus</keyword>
<dbReference type="NCBIfam" id="TIGR02024">
    <property type="entry name" value="FtcD"/>
    <property type="match status" value="1"/>
</dbReference>
<evidence type="ECO:0000313" key="24">
    <source>
        <dbReference type="Proteomes" id="UP001381693"/>
    </source>
</evidence>
<comment type="function">
    <text evidence="18">Folate-dependent enzyme, that displays both transferase and deaminase activity. Serves to channel one-carbon units from formiminoglutamate to the folate pool.</text>
</comment>
<dbReference type="InterPro" id="IPR013802">
    <property type="entry name" value="Formiminotransferase_C"/>
</dbReference>
<evidence type="ECO:0000256" key="6">
    <source>
        <dbReference type="ARBA" id="ARBA00010825"/>
    </source>
</evidence>
<keyword evidence="12" id="KW-0369">Histidine metabolism</keyword>
<comment type="subunit">
    <text evidence="19">Homooctamer, including four polyglutamate binding sites. The subunits are arranged as a tetramer of dimers, and form a planar ring-shaped structure.</text>
</comment>
<evidence type="ECO:0000256" key="17">
    <source>
        <dbReference type="ARBA" id="ARBA00023268"/>
    </source>
</evidence>
<dbReference type="GO" id="GO:0006547">
    <property type="term" value="P:L-histidine metabolic process"/>
    <property type="evidence" value="ECO:0007669"/>
    <property type="project" value="UniProtKB-KW"/>
</dbReference>
<comment type="pathway">
    <text evidence="4">Amino-acid degradation; L-histidine degradation into L-glutamate; L-glutamate from N-formimidoyl-L-glutamate (transferase route): step 1/1.</text>
</comment>
<dbReference type="GO" id="GO:0030412">
    <property type="term" value="F:formimidoyltetrahydrofolate cyclodeaminase activity"/>
    <property type="evidence" value="ECO:0007669"/>
    <property type="project" value="UniProtKB-EC"/>
</dbReference>
<evidence type="ECO:0000256" key="13">
    <source>
        <dbReference type="ARBA" id="ARBA00022954"/>
    </source>
</evidence>
<sequence length="579" mass="63492">MQRAHPLSITSAAVLTTSMSFYVGVPPPSFGLWPPEQVPNTASERDVQQVPGIQQIIDAISDAVRGTPGVTLLDVDPGHSTNRTVYTFVGDPISIVEGALNAAKVAFKLIDMTKHKGEHPRMGALDVCPFIPVRGVTADECVEVSKTFGARLAKELGVPVYLYGAASTKDYRKTMPQIRAGEYECMEEKLKKPEWAPDFGTRDFVPHWGATVTGVRKFLIAYNINMLATKEQAHRIALNLREQGRGPGQRGRLDCCQAIGWYLEEQNIAQISVNLTDFEVTPIHVAYEEAKKDAKELNLAVTGSEIVGLIPLAAILQAAEYYIEKENLFILEEDQKVHLAINRLGLTTISSFNPKERIIEYCLQKTGGKSLADSPVDQFIRSIAARSPAPGGGSVAATVAAMGAALGTMVGQLTYGKRQWEHLDSTMRRLIPPMYDTAISLIPAIDADTNAFNNFMAATKLPQRTDSERAAREAAMASATEETIQVPLSLMKKINNQNWKALTELATVGNINCKSDLQVGARCLEAGAWGAYYNVLINLQNITNDATKKKYHQQAKKFLEEAQKGCAQVLESVNKWENQ</sequence>
<comment type="function">
    <text evidence="1">Binds and promotes bundling of vimentin filaments originating from the Golgi.</text>
</comment>
<evidence type="ECO:0000256" key="4">
    <source>
        <dbReference type="ARBA" id="ARBA00005082"/>
    </source>
</evidence>
<dbReference type="Proteomes" id="UP001381693">
    <property type="component" value="Unassembled WGS sequence"/>
</dbReference>
<organism evidence="23 24">
    <name type="scientific">Halocaridina rubra</name>
    <name type="common">Hawaiian red shrimp</name>
    <dbReference type="NCBI Taxonomy" id="373956"/>
    <lineage>
        <taxon>Eukaryota</taxon>
        <taxon>Metazoa</taxon>
        <taxon>Ecdysozoa</taxon>
        <taxon>Arthropoda</taxon>
        <taxon>Crustacea</taxon>
        <taxon>Multicrustacea</taxon>
        <taxon>Malacostraca</taxon>
        <taxon>Eumalacostraca</taxon>
        <taxon>Eucarida</taxon>
        <taxon>Decapoda</taxon>
        <taxon>Pleocyemata</taxon>
        <taxon>Caridea</taxon>
        <taxon>Atyoidea</taxon>
        <taxon>Atyidae</taxon>
        <taxon>Halocaridina</taxon>
    </lineage>
</organism>
<comment type="similarity">
    <text evidence="5">In the N-terminal section; belongs to the formiminotransferase family.</text>
</comment>
<dbReference type="Pfam" id="PF07837">
    <property type="entry name" value="FTCD_N"/>
    <property type="match status" value="1"/>
</dbReference>
<evidence type="ECO:0000256" key="11">
    <source>
        <dbReference type="ARBA" id="ARBA00022679"/>
    </source>
</evidence>
<dbReference type="FunFam" id="3.30.990.10:FF:000001">
    <property type="entry name" value="Formimidoyltransferase cyclodeaminase"/>
    <property type="match status" value="1"/>
</dbReference>
<dbReference type="EMBL" id="JAXCGZ010021195">
    <property type="protein sequence ID" value="KAK7056588.1"/>
    <property type="molecule type" value="Genomic_DNA"/>
</dbReference>
<evidence type="ECO:0000256" key="8">
    <source>
        <dbReference type="ARBA" id="ARBA00012998"/>
    </source>
</evidence>
<dbReference type="AlphaFoldDB" id="A0AAN8ZUU8"/>
<evidence type="ECO:0000256" key="14">
    <source>
        <dbReference type="ARBA" id="ARBA00023034"/>
    </source>
</evidence>
<keyword evidence="10" id="KW-0963">Cytoplasm</keyword>
<dbReference type="Pfam" id="PF04961">
    <property type="entry name" value="FTCD_C"/>
    <property type="match status" value="1"/>
</dbReference>
<dbReference type="SUPFAM" id="SSF55116">
    <property type="entry name" value="Formiminotransferase domain of formiminotransferase-cyclodeaminase"/>
    <property type="match status" value="2"/>
</dbReference>
<evidence type="ECO:0000256" key="7">
    <source>
        <dbReference type="ARBA" id="ARBA00012252"/>
    </source>
</evidence>
<comment type="similarity">
    <text evidence="6">In the C-terminal section; belongs to the cyclodeaminase/cyclohydrolase family.</text>
</comment>
<dbReference type="InterPro" id="IPR012886">
    <property type="entry name" value="Formiminotransferase_N"/>
</dbReference>
<dbReference type="EC" id="2.1.2.5" evidence="7"/>
<dbReference type="Gene3D" id="3.30.70.670">
    <property type="entry name" value="Formiminotransferase, C-terminal subdomain"/>
    <property type="match status" value="1"/>
</dbReference>
<dbReference type="FunFam" id="1.20.120.680:FF:000001">
    <property type="entry name" value="Formimidoyltransferase cyclodeaminase"/>
    <property type="match status" value="1"/>
</dbReference>
<feature type="domain" description="Formiminotransferase C-terminal subdomain" evidence="21">
    <location>
        <begin position="218"/>
        <end position="362"/>
    </location>
</feature>
<dbReference type="GO" id="GO:0005794">
    <property type="term" value="C:Golgi apparatus"/>
    <property type="evidence" value="ECO:0007669"/>
    <property type="project" value="UniProtKB-SubCell"/>
</dbReference>
<dbReference type="Gene3D" id="3.30.990.10">
    <property type="entry name" value="Formiminotransferase, N-terminal subdomain"/>
    <property type="match status" value="1"/>
</dbReference>
<evidence type="ECO:0000259" key="21">
    <source>
        <dbReference type="SMART" id="SM01221"/>
    </source>
</evidence>
<comment type="subcellular location">
    <subcellularLocation>
        <location evidence="2">Cytoplasm</location>
        <location evidence="2">Cytoskeleton</location>
        <location evidence="2">Microtubule organizing center</location>
        <location evidence="2">Centrosome</location>
        <location evidence="2">Centriole</location>
    </subcellularLocation>
    <subcellularLocation>
        <location evidence="3">Golgi apparatus</location>
    </subcellularLocation>
</comment>
<dbReference type="GO" id="GO:0005814">
    <property type="term" value="C:centriole"/>
    <property type="evidence" value="ECO:0007669"/>
    <property type="project" value="UniProtKB-SubCell"/>
</dbReference>
<dbReference type="InterPro" id="IPR037064">
    <property type="entry name" value="Formiminotransferase_N_sf"/>
</dbReference>
<evidence type="ECO:0000256" key="18">
    <source>
        <dbReference type="ARBA" id="ARBA00025506"/>
    </source>
</evidence>
<dbReference type="EC" id="4.3.1.4" evidence="8"/>
<keyword evidence="17" id="KW-0511">Multifunctional enzyme</keyword>
<comment type="caution">
    <text evidence="23">The sequence shown here is derived from an EMBL/GenBank/DDBJ whole genome shotgun (WGS) entry which is preliminary data.</text>
</comment>
<evidence type="ECO:0000256" key="16">
    <source>
        <dbReference type="ARBA" id="ARBA00023239"/>
    </source>
</evidence>
<dbReference type="SMART" id="SM01221">
    <property type="entry name" value="FTCD"/>
    <property type="match status" value="1"/>
</dbReference>
<dbReference type="GO" id="GO:0030409">
    <property type="term" value="F:glutamate formimidoyltransferase activity"/>
    <property type="evidence" value="ECO:0007669"/>
    <property type="project" value="UniProtKB-EC"/>
</dbReference>
<proteinExistence type="inferred from homology"/>
<evidence type="ECO:0000256" key="5">
    <source>
        <dbReference type="ARBA" id="ARBA00008297"/>
    </source>
</evidence>
<evidence type="ECO:0000256" key="12">
    <source>
        <dbReference type="ARBA" id="ARBA00022808"/>
    </source>
</evidence>
<keyword evidence="16" id="KW-0456">Lyase</keyword>
<dbReference type="SUPFAM" id="SSF101262">
    <property type="entry name" value="Methenyltetrahydrofolate cyclohydrolase-like"/>
    <property type="match status" value="1"/>
</dbReference>
<evidence type="ECO:0000256" key="19">
    <source>
        <dbReference type="ARBA" id="ARBA00025915"/>
    </source>
</evidence>
<evidence type="ECO:0000256" key="10">
    <source>
        <dbReference type="ARBA" id="ARBA00022490"/>
    </source>
</evidence>
<accession>A0AAN8ZUU8</accession>
<reference evidence="23 24" key="1">
    <citation type="submission" date="2023-11" db="EMBL/GenBank/DDBJ databases">
        <title>Halocaridina rubra genome assembly.</title>
        <authorList>
            <person name="Smith C."/>
        </authorList>
    </citation>
    <scope>NUCLEOTIDE SEQUENCE [LARGE SCALE GENOMIC DNA]</scope>
    <source>
        <strain evidence="23">EP-1</strain>
        <tissue evidence="23">Whole</tissue>
    </source>
</reference>
<gene>
    <name evidence="23" type="ORF">SK128_006111</name>
</gene>
<evidence type="ECO:0000256" key="3">
    <source>
        <dbReference type="ARBA" id="ARBA00004555"/>
    </source>
</evidence>
<dbReference type="SMART" id="SM01222">
    <property type="entry name" value="FTCD_N"/>
    <property type="match status" value="1"/>
</dbReference>
<evidence type="ECO:0000256" key="9">
    <source>
        <dbReference type="ARBA" id="ARBA00017787"/>
    </source>
</evidence>
<evidence type="ECO:0000313" key="23">
    <source>
        <dbReference type="EMBL" id="KAK7056588.1"/>
    </source>
</evidence>
<dbReference type="GO" id="GO:0005542">
    <property type="term" value="F:folic acid binding"/>
    <property type="evidence" value="ECO:0007669"/>
    <property type="project" value="UniProtKB-KW"/>
</dbReference>
<dbReference type="InterPro" id="IPR004227">
    <property type="entry name" value="Formiminotransferase_cat"/>
</dbReference>
<keyword evidence="15" id="KW-0206">Cytoskeleton</keyword>
<feature type="domain" description="Formiminotransferase N-terminal subdomain" evidence="22">
    <location>
        <begin position="45"/>
        <end position="217"/>
    </location>
</feature>
<dbReference type="InterPro" id="IPR037070">
    <property type="entry name" value="Formiminotransferase_C_sf"/>
</dbReference>
<name>A0AAN8ZUU8_HALRR</name>
<dbReference type="FunFam" id="3.30.70.670:FF:000001">
    <property type="entry name" value="Formimidoyltransferase cyclodeaminase"/>
    <property type="match status" value="1"/>
</dbReference>
<evidence type="ECO:0000256" key="20">
    <source>
        <dbReference type="ARBA" id="ARBA00030029"/>
    </source>
</evidence>
<keyword evidence="11" id="KW-0808">Transferase</keyword>
<dbReference type="Pfam" id="PF02971">
    <property type="entry name" value="FTCD"/>
    <property type="match status" value="1"/>
</dbReference>
<dbReference type="Gene3D" id="1.20.120.680">
    <property type="entry name" value="Formiminotetrahydrofolate cyclodeaminase monomer, up-and-down helical bundle"/>
    <property type="match status" value="1"/>
</dbReference>